<reference evidence="2" key="1">
    <citation type="journal article" date="2021" name="Proc. Natl. Acad. Sci. U.S.A.">
        <title>A Catalog of Tens of Thousands of Viruses from Human Metagenomes Reveals Hidden Associations with Chronic Diseases.</title>
        <authorList>
            <person name="Tisza M.J."/>
            <person name="Buck C.B."/>
        </authorList>
    </citation>
    <scope>NUCLEOTIDE SEQUENCE</scope>
    <source>
        <strain evidence="2">CtCop38</strain>
    </source>
</reference>
<dbReference type="PANTHER" id="PTHR36180:SF2">
    <property type="entry name" value="BRO FAMILY PROTEIN"/>
    <property type="match status" value="1"/>
</dbReference>
<dbReference type="Pfam" id="PF02498">
    <property type="entry name" value="Bro-N"/>
    <property type="match status" value="1"/>
</dbReference>
<name>A0A8S5MYR6_9CAUD</name>
<feature type="domain" description="Bro-N" evidence="1">
    <location>
        <begin position="31"/>
        <end position="140"/>
    </location>
</feature>
<protein>
    <submittedName>
        <fullName evidence="2">Repressor domain protein</fullName>
    </submittedName>
</protein>
<organism evidence="2">
    <name type="scientific">Myoviridae sp. ctCop38</name>
    <dbReference type="NCBI Taxonomy" id="2826632"/>
    <lineage>
        <taxon>Viruses</taxon>
        <taxon>Duplodnaviria</taxon>
        <taxon>Heunggongvirae</taxon>
        <taxon>Uroviricota</taxon>
        <taxon>Caudoviricetes</taxon>
    </lineage>
</organism>
<sequence length="289" mass="32955">MLSGLLSSWKLQNLGGIRKTRSRKRLRWCQVNSIKIFDSPDFGQIRTIQQNGEPWFVGKDVASVLQYRDTSDALKKHVDKEDKVLLKAGETPTLKTSNFGMYIINESGLYSLIFSSKLPKAKAFKRWVTSEVIPAIRKTGKYEAAAQAVPIGNDEPVTDFTQLEFDQRIRIAAIIASCRRERLQLVAKVLSLDLEEMAPLMPAHITEAEQAAYQYISSVYDSLERDTPIQYFYTAYTKWCMEQNLLPLTKPGVTKVFKKYFPVATVATAYYENGTRVMGCCRCYRKMGR</sequence>
<dbReference type="EMBL" id="BK015019">
    <property type="protein sequence ID" value="DAD87340.1"/>
    <property type="molecule type" value="Genomic_DNA"/>
</dbReference>
<evidence type="ECO:0000313" key="2">
    <source>
        <dbReference type="EMBL" id="DAD87340.1"/>
    </source>
</evidence>
<accession>A0A8S5MYR6</accession>
<dbReference type="PANTHER" id="PTHR36180">
    <property type="entry name" value="DNA-BINDING PROTEIN-RELATED-RELATED"/>
    <property type="match status" value="1"/>
</dbReference>
<dbReference type="InterPro" id="IPR003497">
    <property type="entry name" value="BRO_N_domain"/>
</dbReference>
<dbReference type="SMART" id="SM01040">
    <property type="entry name" value="Bro-N"/>
    <property type="match status" value="1"/>
</dbReference>
<evidence type="ECO:0000259" key="1">
    <source>
        <dbReference type="PROSITE" id="PS51750"/>
    </source>
</evidence>
<dbReference type="PROSITE" id="PS51750">
    <property type="entry name" value="BRO_N"/>
    <property type="match status" value="1"/>
</dbReference>
<proteinExistence type="predicted"/>